<dbReference type="PANTHER" id="PTHR13878">
    <property type="entry name" value="GULONOLACTONE OXIDASE"/>
    <property type="match status" value="1"/>
</dbReference>
<protein>
    <recommendedName>
        <fullName evidence="4">L-gulonolactone oxidase</fullName>
        <ecNumber evidence="4">1.1.3.8</ecNumber>
    </recommendedName>
</protein>
<evidence type="ECO:0000256" key="6">
    <source>
        <dbReference type="ARBA" id="ARBA00022644"/>
    </source>
</evidence>
<accession>A0A2N9IL13</accession>
<sequence>MYQQVFQSTCLFLLIFVVCCTPPEDPIKCSSKNTNCTITNSYGAFPDRSICQAAEVVYPSNEEELISIVAEATRNKRKMKVATRFSHSIPKLVCPDGQDGLLISTNYLNHTLKIDVEAMTMTVESGVTLRQLINEAAKAGLALPYTPYWWGLTIGGLLSTGAHGSTLWSNGSAVHDYLLELRIVSPGGAEDGYAKVRRLKDGDKDFNAAKVSLGVLGVISQVTLKLQPLFKRSITYLTKNDSDLGDIVASFGNQHEFADITWYPSQRKAIYRIDDRVSSNTPGNGLYDFTPFRPTASLELGLIRTLEEGQESLSDVGGKCINAEIVILTLTTTAYGLTNNGIAFTGYPVIGYHNHLQASGTCLDSLDNALITACAWDPRVKGEFFHQTTFSVSLSMAKNFIQDVQKLIEFEPKAMCGVELYNGILMRYVKASSAYLGKQEDAVDFDITYYRSKDPMTPRLYEDILEEVEQLALYKYGALPHWGKNRNVAFDGVIKKYKNGREFLKVKELYDPFGLFSSEWTDQVLGLKNSVSMDKEVYDPLALFSSEWTGQVLGLKNSVSVDKEGCALEGLCICSQDFHCAPTKGYYCRPGKVYKDARVCTHVTSKKKHR</sequence>
<evidence type="ECO:0000256" key="11">
    <source>
        <dbReference type="SAM" id="SignalP"/>
    </source>
</evidence>
<keyword evidence="8" id="KW-0274">FAD</keyword>
<dbReference type="Gene3D" id="3.30.70.2520">
    <property type="match status" value="1"/>
</dbReference>
<dbReference type="InterPro" id="IPR006094">
    <property type="entry name" value="Oxid_FAD_bind_N"/>
</dbReference>
<dbReference type="PANTHER" id="PTHR13878:SF67">
    <property type="entry name" value="L-GULONOLACTONE OXIDASE 5"/>
    <property type="match status" value="1"/>
</dbReference>
<dbReference type="FunFam" id="3.30.70.2520:FF:000003">
    <property type="entry name" value="L-gulonolactone oxidase 2"/>
    <property type="match status" value="1"/>
</dbReference>
<dbReference type="AlphaFoldDB" id="A0A2N9IL13"/>
<evidence type="ECO:0000313" key="13">
    <source>
        <dbReference type="EMBL" id="SPD26316.1"/>
    </source>
</evidence>
<organism evidence="13">
    <name type="scientific">Fagus sylvatica</name>
    <name type="common">Beechnut</name>
    <dbReference type="NCBI Taxonomy" id="28930"/>
    <lineage>
        <taxon>Eukaryota</taxon>
        <taxon>Viridiplantae</taxon>
        <taxon>Streptophyta</taxon>
        <taxon>Embryophyta</taxon>
        <taxon>Tracheophyta</taxon>
        <taxon>Spermatophyta</taxon>
        <taxon>Magnoliopsida</taxon>
        <taxon>eudicotyledons</taxon>
        <taxon>Gunneridae</taxon>
        <taxon>Pentapetalae</taxon>
        <taxon>rosids</taxon>
        <taxon>fabids</taxon>
        <taxon>Fagales</taxon>
        <taxon>Fagaceae</taxon>
        <taxon>Fagus</taxon>
    </lineage>
</organism>
<dbReference type="InterPro" id="IPR010030">
    <property type="entry name" value="GULO_Plant"/>
</dbReference>
<dbReference type="Pfam" id="PF01565">
    <property type="entry name" value="FAD_binding_4"/>
    <property type="match status" value="1"/>
</dbReference>
<dbReference type="InterPro" id="IPR007173">
    <property type="entry name" value="ALO_C"/>
</dbReference>
<dbReference type="FunFam" id="3.30.465.10:FF:000033">
    <property type="entry name" value="L-gulonolactone oxidase 5"/>
    <property type="match status" value="1"/>
</dbReference>
<dbReference type="GO" id="GO:0019853">
    <property type="term" value="P:L-ascorbic acid biosynthetic process"/>
    <property type="evidence" value="ECO:0007669"/>
    <property type="project" value="UniProtKB-UniPathway"/>
</dbReference>
<dbReference type="GO" id="GO:0003885">
    <property type="term" value="F:D-arabinono-1,4-lactone oxidase activity"/>
    <property type="evidence" value="ECO:0007669"/>
    <property type="project" value="InterPro"/>
</dbReference>
<keyword evidence="7 11" id="KW-0732">Signal</keyword>
<proteinExistence type="inferred from homology"/>
<evidence type="ECO:0000256" key="4">
    <source>
        <dbReference type="ARBA" id="ARBA00013121"/>
    </source>
</evidence>
<comment type="similarity">
    <text evidence="3">Belongs to the oxygen-dependent FAD-linked oxidoreductase family.</text>
</comment>
<dbReference type="SUPFAM" id="SSF56176">
    <property type="entry name" value="FAD-binding/transporter-associated domain-like"/>
    <property type="match status" value="1"/>
</dbReference>
<evidence type="ECO:0000256" key="7">
    <source>
        <dbReference type="ARBA" id="ARBA00022729"/>
    </source>
</evidence>
<gene>
    <name evidence="13" type="ORF">FSB_LOCUS54198</name>
</gene>
<dbReference type="InterPro" id="IPR036318">
    <property type="entry name" value="FAD-bd_PCMH-like_sf"/>
</dbReference>
<dbReference type="Gene3D" id="3.30.465.10">
    <property type="match status" value="1"/>
</dbReference>
<comment type="catalytic activity">
    <reaction evidence="10">
        <text>L-gulono-1,4-lactone + O2 = L-ascorbate + H2O2 + H(+)</text>
        <dbReference type="Rhea" id="RHEA:32363"/>
        <dbReference type="ChEBI" id="CHEBI:15378"/>
        <dbReference type="ChEBI" id="CHEBI:15379"/>
        <dbReference type="ChEBI" id="CHEBI:16240"/>
        <dbReference type="ChEBI" id="CHEBI:17587"/>
        <dbReference type="ChEBI" id="CHEBI:38290"/>
        <dbReference type="EC" id="1.1.3.8"/>
    </reaction>
</comment>
<keyword evidence="5" id="KW-0285">Flavoprotein</keyword>
<dbReference type="PROSITE" id="PS51387">
    <property type="entry name" value="FAD_PCMH"/>
    <property type="match status" value="1"/>
</dbReference>
<feature type="chain" id="PRO_5014906088" description="L-gulonolactone oxidase" evidence="11">
    <location>
        <begin position="21"/>
        <end position="610"/>
    </location>
</feature>
<dbReference type="GO" id="GO:0016020">
    <property type="term" value="C:membrane"/>
    <property type="evidence" value="ECO:0007669"/>
    <property type="project" value="InterPro"/>
</dbReference>
<keyword evidence="6" id="KW-0060">Ascorbate biosynthesis</keyword>
<keyword evidence="9" id="KW-0560">Oxidoreductase</keyword>
<name>A0A2N9IL13_FAGSY</name>
<dbReference type="EMBL" id="OIVN01006151">
    <property type="protein sequence ID" value="SPD26316.1"/>
    <property type="molecule type" value="Genomic_DNA"/>
</dbReference>
<evidence type="ECO:0000259" key="12">
    <source>
        <dbReference type="PROSITE" id="PS51387"/>
    </source>
</evidence>
<dbReference type="InterPro" id="IPR016166">
    <property type="entry name" value="FAD-bd_PCMH"/>
</dbReference>
<dbReference type="EC" id="1.1.3.8" evidence="4"/>
<evidence type="ECO:0000256" key="5">
    <source>
        <dbReference type="ARBA" id="ARBA00022630"/>
    </source>
</evidence>
<feature type="signal peptide" evidence="11">
    <location>
        <begin position="1"/>
        <end position="20"/>
    </location>
</feature>
<reference evidence="13" key="1">
    <citation type="submission" date="2018-02" db="EMBL/GenBank/DDBJ databases">
        <authorList>
            <person name="Cohen D.B."/>
            <person name="Kent A.D."/>
        </authorList>
    </citation>
    <scope>NUCLEOTIDE SEQUENCE</scope>
</reference>
<evidence type="ECO:0000256" key="2">
    <source>
        <dbReference type="ARBA" id="ARBA00005147"/>
    </source>
</evidence>
<feature type="domain" description="FAD-binding PCMH-type" evidence="12">
    <location>
        <begin position="49"/>
        <end position="229"/>
    </location>
</feature>
<dbReference type="Pfam" id="PF04030">
    <property type="entry name" value="ALO"/>
    <property type="match status" value="1"/>
</dbReference>
<dbReference type="UniPathway" id="UPA00132"/>
<comment type="pathway">
    <text evidence="2">Cofactor biosynthesis; L-ascorbate biosynthesis.</text>
</comment>
<evidence type="ECO:0000256" key="1">
    <source>
        <dbReference type="ARBA" id="ARBA00001974"/>
    </source>
</evidence>
<evidence type="ECO:0000256" key="8">
    <source>
        <dbReference type="ARBA" id="ARBA00022827"/>
    </source>
</evidence>
<dbReference type="NCBIfam" id="TIGR01677">
    <property type="entry name" value="pln_FAD_oxido"/>
    <property type="match status" value="1"/>
</dbReference>
<dbReference type="GO" id="GO:0050105">
    <property type="term" value="F:L-gulonolactone oxidase activity"/>
    <property type="evidence" value="ECO:0007669"/>
    <property type="project" value="UniProtKB-EC"/>
</dbReference>
<dbReference type="Pfam" id="PF22906">
    <property type="entry name" value="GULLO2-like_3rd"/>
    <property type="match status" value="1"/>
</dbReference>
<evidence type="ECO:0000256" key="3">
    <source>
        <dbReference type="ARBA" id="ARBA00005466"/>
    </source>
</evidence>
<dbReference type="InterPro" id="IPR055154">
    <property type="entry name" value="GULLO2-like_C"/>
</dbReference>
<evidence type="ECO:0000256" key="10">
    <source>
        <dbReference type="ARBA" id="ARBA00048083"/>
    </source>
</evidence>
<evidence type="ECO:0000256" key="9">
    <source>
        <dbReference type="ARBA" id="ARBA00023002"/>
    </source>
</evidence>
<comment type="cofactor">
    <cofactor evidence="1">
        <name>FAD</name>
        <dbReference type="ChEBI" id="CHEBI:57692"/>
    </cofactor>
</comment>
<dbReference type="GO" id="GO:0071949">
    <property type="term" value="F:FAD binding"/>
    <property type="evidence" value="ECO:0007669"/>
    <property type="project" value="InterPro"/>
</dbReference>
<dbReference type="InterPro" id="IPR050432">
    <property type="entry name" value="FAD-linked_Oxidoreductases_BP"/>
</dbReference>
<dbReference type="InterPro" id="IPR016169">
    <property type="entry name" value="FAD-bd_PCMH_sub2"/>
</dbReference>